<accession>A0A4C2A8E6</accession>
<dbReference type="AlphaFoldDB" id="A0A4C2A8E6"/>
<protein>
    <submittedName>
        <fullName evidence="1">Uncharacterized protein</fullName>
    </submittedName>
</protein>
<comment type="caution">
    <text evidence="1">The sequence shown here is derived from an EMBL/GenBank/DDBJ whole genome shotgun (WGS) entry which is preliminary data.</text>
</comment>
<keyword evidence="2" id="KW-1185">Reference proteome</keyword>
<sequence>MSKHRATARPPASGQQGKCRFALTKPSNFAASICEIFVVMRCPHVSRWRARRVRSGRVGEGGAVAYRRLISRGACKPTPIKQCLPHKSTVKSHQFDTQYDKIVLFSLLHQFVSLYGSTVEAHRYYEKKYSQSTQQLLTSCSRLMCTLKMLQRVARRRSPQCETPSVFRNAVAAFYAQRYDFASTSAYLQIFRAAGPDSKRVTALAPSAMKHPWISLNWRI</sequence>
<name>A0A4C2A8E6_EUMVA</name>
<proteinExistence type="predicted"/>
<evidence type="ECO:0000313" key="2">
    <source>
        <dbReference type="Proteomes" id="UP000299102"/>
    </source>
</evidence>
<dbReference type="Proteomes" id="UP000299102">
    <property type="component" value="Unassembled WGS sequence"/>
</dbReference>
<organism evidence="1 2">
    <name type="scientific">Eumeta variegata</name>
    <name type="common">Bagworm moth</name>
    <name type="synonym">Eumeta japonica</name>
    <dbReference type="NCBI Taxonomy" id="151549"/>
    <lineage>
        <taxon>Eukaryota</taxon>
        <taxon>Metazoa</taxon>
        <taxon>Ecdysozoa</taxon>
        <taxon>Arthropoda</taxon>
        <taxon>Hexapoda</taxon>
        <taxon>Insecta</taxon>
        <taxon>Pterygota</taxon>
        <taxon>Neoptera</taxon>
        <taxon>Endopterygota</taxon>
        <taxon>Lepidoptera</taxon>
        <taxon>Glossata</taxon>
        <taxon>Ditrysia</taxon>
        <taxon>Tineoidea</taxon>
        <taxon>Psychidae</taxon>
        <taxon>Oiketicinae</taxon>
        <taxon>Eumeta</taxon>
    </lineage>
</organism>
<evidence type="ECO:0000313" key="1">
    <source>
        <dbReference type="EMBL" id="GBP95255.1"/>
    </source>
</evidence>
<gene>
    <name evidence="1" type="ORF">EVAR_67205_1</name>
</gene>
<dbReference type="EMBL" id="BGZK01002604">
    <property type="protein sequence ID" value="GBP95255.1"/>
    <property type="molecule type" value="Genomic_DNA"/>
</dbReference>
<reference evidence="1 2" key="1">
    <citation type="journal article" date="2019" name="Commun. Biol.">
        <title>The bagworm genome reveals a unique fibroin gene that provides high tensile strength.</title>
        <authorList>
            <person name="Kono N."/>
            <person name="Nakamura H."/>
            <person name="Ohtoshi R."/>
            <person name="Tomita M."/>
            <person name="Numata K."/>
            <person name="Arakawa K."/>
        </authorList>
    </citation>
    <scope>NUCLEOTIDE SEQUENCE [LARGE SCALE GENOMIC DNA]</scope>
</reference>